<dbReference type="PANTHER" id="PTHR34590:SF6">
    <property type="entry name" value="RECEPTOR-LIKE KINASE"/>
    <property type="match status" value="1"/>
</dbReference>
<comment type="caution">
    <text evidence="9">The sequence shown here is derived from an EMBL/GenBank/DDBJ whole genome shotgun (WGS) entry which is preliminary data.</text>
</comment>
<reference evidence="9 10" key="1">
    <citation type="submission" date="2020-10" db="EMBL/GenBank/DDBJ databases">
        <title>The Coptis chinensis genome and diversification of protoberbering-type alkaloids.</title>
        <authorList>
            <person name="Wang B."/>
            <person name="Shu S."/>
            <person name="Song C."/>
            <person name="Liu Y."/>
        </authorList>
    </citation>
    <scope>NUCLEOTIDE SEQUENCE [LARGE SCALE GENOMIC DNA]</scope>
    <source>
        <strain evidence="9">HL-2020</strain>
        <tissue evidence="9">Leaf</tissue>
    </source>
</reference>
<evidence type="ECO:0000313" key="10">
    <source>
        <dbReference type="Proteomes" id="UP000631114"/>
    </source>
</evidence>
<dbReference type="GO" id="GO:0005524">
    <property type="term" value="F:ATP binding"/>
    <property type="evidence" value="ECO:0007669"/>
    <property type="project" value="UniProtKB-KW"/>
</dbReference>
<dbReference type="EMBL" id="JADFTS010000006">
    <property type="protein sequence ID" value="KAF9602337.1"/>
    <property type="molecule type" value="Genomic_DNA"/>
</dbReference>
<evidence type="ECO:0000256" key="7">
    <source>
        <dbReference type="SAM" id="SignalP"/>
    </source>
</evidence>
<dbReference type="OrthoDB" id="735844at2759"/>
<evidence type="ECO:0000256" key="5">
    <source>
        <dbReference type="ARBA" id="ARBA00023180"/>
    </source>
</evidence>
<keyword evidence="6" id="KW-1133">Transmembrane helix</keyword>
<protein>
    <recommendedName>
        <fullName evidence="8">Malectin-like domain-containing protein</fullName>
    </recommendedName>
</protein>
<keyword evidence="5" id="KW-0325">Glycoprotein</keyword>
<keyword evidence="10" id="KW-1185">Reference proteome</keyword>
<sequence>MELNILFFFFFFFFTISNAVTQFSPTDNYLINCGSPITSFPSNNRFFITDTSKPGSLFLSAKSSSFPLINNNPSPHLSQLYHTARIFNKESFFTFGIKKKGTHLVRLHFYPFFDISNANFHVSSNGYLLLSKFNGLEFENGEKEPILKEYLINVDKGVVEIVFTPFNESSFGYVNAIEVFSAPDRLIADTAMLVGFNVSEKINGLRNQGLETVYRLNVGGPKVTPFNDTLWRTWIPDDGVLRMNETSMDIHFSGRIQYQEGGLSREIGPDNVYSSARVMSNLKRNSNITWILPVSVGYKYLVRMHFCDIASLALNELYFNVYINGHLATENLDLSDITRMLASPYYADFVVNANELGVISVSIAPSNLSSPERMNAILNGLEIMKMNNSMGSFNGKISVASILRSRARGNNGVGVCSLAIISLLVAAFVVMHRRNAVAQDSVGWSPLPLDASEGNLKYKNQSALRKFLFF</sequence>
<keyword evidence="2" id="KW-0808">Transferase</keyword>
<feature type="domain" description="Malectin-like" evidence="8">
    <location>
        <begin position="31"/>
        <end position="386"/>
    </location>
</feature>
<dbReference type="PANTHER" id="PTHR34590">
    <property type="entry name" value="OS03G0124300 PROTEIN-RELATED"/>
    <property type="match status" value="1"/>
</dbReference>
<feature type="chain" id="PRO_5032532897" description="Malectin-like domain-containing protein" evidence="7">
    <location>
        <begin position="20"/>
        <end position="470"/>
    </location>
</feature>
<keyword evidence="4" id="KW-0067">ATP-binding</keyword>
<keyword evidence="3" id="KW-0547">Nucleotide-binding</keyword>
<comment type="subcellular location">
    <subcellularLocation>
        <location evidence="1">Membrane</location>
        <topology evidence="1">Single-pass type I membrane protein</topology>
    </subcellularLocation>
</comment>
<dbReference type="Pfam" id="PF12819">
    <property type="entry name" value="Malectin_like"/>
    <property type="match status" value="1"/>
</dbReference>
<proteinExistence type="predicted"/>
<evidence type="ECO:0000256" key="1">
    <source>
        <dbReference type="ARBA" id="ARBA00004479"/>
    </source>
</evidence>
<evidence type="ECO:0000256" key="2">
    <source>
        <dbReference type="ARBA" id="ARBA00022679"/>
    </source>
</evidence>
<evidence type="ECO:0000256" key="4">
    <source>
        <dbReference type="ARBA" id="ARBA00022840"/>
    </source>
</evidence>
<dbReference type="GO" id="GO:0016020">
    <property type="term" value="C:membrane"/>
    <property type="evidence" value="ECO:0007669"/>
    <property type="project" value="UniProtKB-SubCell"/>
</dbReference>
<keyword evidence="7" id="KW-0732">Signal</keyword>
<evidence type="ECO:0000313" key="9">
    <source>
        <dbReference type="EMBL" id="KAF9602337.1"/>
    </source>
</evidence>
<evidence type="ECO:0000256" key="3">
    <source>
        <dbReference type="ARBA" id="ARBA00022741"/>
    </source>
</evidence>
<feature type="transmembrane region" description="Helical" evidence="6">
    <location>
        <begin position="412"/>
        <end position="431"/>
    </location>
</feature>
<dbReference type="Gene3D" id="2.60.120.430">
    <property type="entry name" value="Galactose-binding lectin"/>
    <property type="match status" value="2"/>
</dbReference>
<evidence type="ECO:0000259" key="8">
    <source>
        <dbReference type="Pfam" id="PF12819"/>
    </source>
</evidence>
<dbReference type="AlphaFoldDB" id="A0A835HQ86"/>
<dbReference type="GO" id="GO:0004714">
    <property type="term" value="F:transmembrane receptor protein tyrosine kinase activity"/>
    <property type="evidence" value="ECO:0007669"/>
    <property type="project" value="InterPro"/>
</dbReference>
<dbReference type="InterPro" id="IPR024788">
    <property type="entry name" value="Malectin-like_Carb-bd_dom"/>
</dbReference>
<organism evidence="9 10">
    <name type="scientific">Coptis chinensis</name>
    <dbReference type="NCBI Taxonomy" id="261450"/>
    <lineage>
        <taxon>Eukaryota</taxon>
        <taxon>Viridiplantae</taxon>
        <taxon>Streptophyta</taxon>
        <taxon>Embryophyta</taxon>
        <taxon>Tracheophyta</taxon>
        <taxon>Spermatophyta</taxon>
        <taxon>Magnoliopsida</taxon>
        <taxon>Ranunculales</taxon>
        <taxon>Ranunculaceae</taxon>
        <taxon>Coptidoideae</taxon>
        <taxon>Coptis</taxon>
    </lineage>
</organism>
<dbReference type="FunFam" id="2.60.120.430:FF:000001">
    <property type="entry name" value="Receptor-like protein kinase FERONIA"/>
    <property type="match status" value="1"/>
</dbReference>
<keyword evidence="6" id="KW-0812">Transmembrane</keyword>
<accession>A0A835HQ86</accession>
<name>A0A835HQ86_9MAGN</name>
<keyword evidence="6" id="KW-0472">Membrane</keyword>
<dbReference type="Proteomes" id="UP000631114">
    <property type="component" value="Unassembled WGS sequence"/>
</dbReference>
<dbReference type="InterPro" id="IPR045272">
    <property type="entry name" value="ANXUR1/2-like"/>
</dbReference>
<gene>
    <name evidence="9" type="ORF">IFM89_026542</name>
</gene>
<evidence type="ECO:0000256" key="6">
    <source>
        <dbReference type="SAM" id="Phobius"/>
    </source>
</evidence>
<feature type="signal peptide" evidence="7">
    <location>
        <begin position="1"/>
        <end position="19"/>
    </location>
</feature>